<keyword evidence="2" id="KW-1185">Reference proteome</keyword>
<name>A0A8C6HBK5_MUSSI</name>
<dbReference type="CDD" id="cd23578">
    <property type="entry name" value="TFP_LU_ECD_PATE2"/>
    <property type="match status" value="1"/>
</dbReference>
<organism evidence="1 2">
    <name type="scientific">Mus spicilegus</name>
    <name type="common">Mound-building mouse</name>
    <dbReference type="NCBI Taxonomy" id="10103"/>
    <lineage>
        <taxon>Eukaryota</taxon>
        <taxon>Metazoa</taxon>
        <taxon>Chordata</taxon>
        <taxon>Craniata</taxon>
        <taxon>Vertebrata</taxon>
        <taxon>Euteleostomi</taxon>
        <taxon>Mammalia</taxon>
        <taxon>Eutheria</taxon>
        <taxon>Euarchontoglires</taxon>
        <taxon>Glires</taxon>
        <taxon>Rodentia</taxon>
        <taxon>Myomorpha</taxon>
        <taxon>Muroidea</taxon>
        <taxon>Muridae</taxon>
        <taxon>Murinae</taxon>
        <taxon>Mus</taxon>
        <taxon>Mus</taxon>
    </lineage>
</organism>
<dbReference type="Ensembl" id="ENSMSIT00000023273.1">
    <property type="protein sequence ID" value="ENSMSIP00000018418.1"/>
    <property type="gene ID" value="ENSMSIG00000015689.1"/>
</dbReference>
<dbReference type="GeneTree" id="ENSGT00510000050146"/>
<dbReference type="Proteomes" id="UP000694415">
    <property type="component" value="Unplaced"/>
</dbReference>
<evidence type="ECO:0000313" key="2">
    <source>
        <dbReference type="Proteomes" id="UP000694415"/>
    </source>
</evidence>
<reference evidence="1" key="1">
    <citation type="submission" date="2025-08" db="UniProtKB">
        <authorList>
            <consortium name="Ensembl"/>
        </authorList>
    </citation>
    <scope>IDENTIFICATION</scope>
</reference>
<dbReference type="AlphaFoldDB" id="A0A8C6HBK5"/>
<evidence type="ECO:0000313" key="1">
    <source>
        <dbReference type="Ensembl" id="ENSMSIP00000018418.1"/>
    </source>
</evidence>
<dbReference type="InterPro" id="IPR059168">
    <property type="entry name" value="PATE2-like_ECD_3FTx"/>
</dbReference>
<proteinExistence type="predicted"/>
<sequence length="110" mass="12256">MGKLLLLLLLGAFVLVVLIHVVIICMSCNMFVNGKYIEGEGKCTMEEGGACRTGDIYHFHPRGNVGGFLYNHTILECSKSCKASEESYFHLKSSTFCCKSQDFCNKYKGK</sequence>
<accession>A0A8C6HBK5</accession>
<reference evidence="1" key="2">
    <citation type="submission" date="2025-09" db="UniProtKB">
        <authorList>
            <consortium name="Ensembl"/>
        </authorList>
    </citation>
    <scope>IDENTIFICATION</scope>
</reference>
<protein>
    <submittedName>
        <fullName evidence="1">Uncharacterized protein</fullName>
    </submittedName>
</protein>